<evidence type="ECO:0000259" key="7">
    <source>
        <dbReference type="PROSITE" id="PS50157"/>
    </source>
</evidence>
<evidence type="ECO:0000256" key="1">
    <source>
        <dbReference type="ARBA" id="ARBA00022723"/>
    </source>
</evidence>
<evidence type="ECO:0000256" key="6">
    <source>
        <dbReference type="SAM" id="MobiDB-lite"/>
    </source>
</evidence>
<evidence type="ECO:0000313" key="8">
    <source>
        <dbReference type="EMBL" id="RDB30070.1"/>
    </source>
</evidence>
<dbReference type="EMBL" id="LUEZ02000009">
    <property type="protein sequence ID" value="RDB30070.1"/>
    <property type="molecule type" value="Genomic_DNA"/>
</dbReference>
<dbReference type="PANTHER" id="PTHR24379:SF121">
    <property type="entry name" value="C2H2-TYPE DOMAIN-CONTAINING PROTEIN"/>
    <property type="match status" value="1"/>
</dbReference>
<keyword evidence="3 5" id="KW-0863">Zinc-finger</keyword>
<dbReference type="AlphaFoldDB" id="A0A369K9E2"/>
<organism evidence="8 9">
    <name type="scientific">Hypsizygus marmoreus</name>
    <name type="common">White beech mushroom</name>
    <name type="synonym">Agaricus marmoreus</name>
    <dbReference type="NCBI Taxonomy" id="39966"/>
    <lineage>
        <taxon>Eukaryota</taxon>
        <taxon>Fungi</taxon>
        <taxon>Dikarya</taxon>
        <taxon>Basidiomycota</taxon>
        <taxon>Agaricomycotina</taxon>
        <taxon>Agaricomycetes</taxon>
        <taxon>Agaricomycetidae</taxon>
        <taxon>Agaricales</taxon>
        <taxon>Tricholomatineae</taxon>
        <taxon>Lyophyllaceae</taxon>
        <taxon>Hypsizygus</taxon>
    </lineage>
</organism>
<dbReference type="SMART" id="SM00355">
    <property type="entry name" value="ZnF_C2H2"/>
    <property type="match status" value="3"/>
</dbReference>
<dbReference type="PANTHER" id="PTHR24379">
    <property type="entry name" value="KRAB AND ZINC FINGER DOMAIN-CONTAINING"/>
    <property type="match status" value="1"/>
</dbReference>
<dbReference type="InterPro" id="IPR013087">
    <property type="entry name" value="Znf_C2H2_type"/>
</dbReference>
<dbReference type="PROSITE" id="PS00028">
    <property type="entry name" value="ZINC_FINGER_C2H2_1"/>
    <property type="match status" value="1"/>
</dbReference>
<dbReference type="InParanoid" id="A0A369K9E2"/>
<reference evidence="8" key="1">
    <citation type="submission" date="2018-04" db="EMBL/GenBank/DDBJ databases">
        <title>Whole genome sequencing of Hypsizygus marmoreus.</title>
        <authorList>
            <person name="Choi I.-G."/>
            <person name="Min B."/>
            <person name="Kim J.-G."/>
            <person name="Kim S."/>
            <person name="Oh Y.-L."/>
            <person name="Kong W.-S."/>
            <person name="Park H."/>
            <person name="Jeong J."/>
            <person name="Song E.-S."/>
        </authorList>
    </citation>
    <scope>NUCLEOTIDE SEQUENCE [LARGE SCALE GENOMIC DNA]</scope>
    <source>
        <strain evidence="8">51987-8</strain>
    </source>
</reference>
<feature type="region of interest" description="Disordered" evidence="6">
    <location>
        <begin position="86"/>
        <end position="144"/>
    </location>
</feature>
<evidence type="ECO:0000313" key="9">
    <source>
        <dbReference type="Proteomes" id="UP000076154"/>
    </source>
</evidence>
<feature type="domain" description="C2H2-type" evidence="7">
    <location>
        <begin position="43"/>
        <end position="72"/>
    </location>
</feature>
<dbReference type="Proteomes" id="UP000076154">
    <property type="component" value="Unassembled WGS sequence"/>
</dbReference>
<dbReference type="GO" id="GO:0008270">
    <property type="term" value="F:zinc ion binding"/>
    <property type="evidence" value="ECO:0007669"/>
    <property type="project" value="UniProtKB-KW"/>
</dbReference>
<dbReference type="PROSITE" id="PS50157">
    <property type="entry name" value="ZINC_FINGER_C2H2_2"/>
    <property type="match status" value="2"/>
</dbReference>
<evidence type="ECO:0000256" key="4">
    <source>
        <dbReference type="ARBA" id="ARBA00022833"/>
    </source>
</evidence>
<protein>
    <submittedName>
        <fullName evidence="8">Zinc finger protein Pegasus</fullName>
    </submittedName>
</protein>
<keyword evidence="9" id="KW-1185">Reference proteome</keyword>
<keyword evidence="4" id="KW-0862">Zinc</keyword>
<evidence type="ECO:0000256" key="2">
    <source>
        <dbReference type="ARBA" id="ARBA00022737"/>
    </source>
</evidence>
<accession>A0A369K9E2</accession>
<keyword evidence="2" id="KW-0677">Repeat</keyword>
<dbReference type="SUPFAM" id="SSF57667">
    <property type="entry name" value="beta-beta-alpha zinc fingers"/>
    <property type="match status" value="1"/>
</dbReference>
<proteinExistence type="predicted"/>
<evidence type="ECO:0000256" key="5">
    <source>
        <dbReference type="PROSITE-ProRule" id="PRU00042"/>
    </source>
</evidence>
<dbReference type="Gene3D" id="3.30.160.60">
    <property type="entry name" value="Classic Zinc Finger"/>
    <property type="match status" value="1"/>
</dbReference>
<sequence length="378" mass="41867">MPRKTSNDLNTEPCSFCGEVMRYKADVPRHIKLHAEDKTDLFYHCPAEGCTYKALQKSNVNTHYNTHTGQKPHECPACPFATGDPGSLTRHRKKRHGYVPEKSAPRAKAKAVGTKASRRHSPYARATSRNSSSTDSLSPPSKAAEPFMDLSELLAPSPSFPIPAYGPFDPNCDTFQVSQETYFSWAWDKFPGIWSESSTLVSTHDQDVLLNSQQIPRHILPAVDSSHQLEKANTMMLNEPTIEWDYPGSFVSQFQDAPAAPAPAYATICPTDTYLNQAQISCGSQESFFIPPSPQTPEFDWMSTSQPCAIESLEAEINWDFISQSCSSPEYLSDSTSSFSSHSSPSSSISSPNYSFLDSLTSELSTLELSYPEPPFVY</sequence>
<feature type="compositionally biased region" description="Low complexity" evidence="6">
    <location>
        <begin position="124"/>
        <end position="141"/>
    </location>
</feature>
<feature type="domain" description="C2H2-type" evidence="7">
    <location>
        <begin position="12"/>
        <end position="39"/>
    </location>
</feature>
<gene>
    <name evidence="8" type="primary">ikzf5</name>
    <name evidence="8" type="ORF">Hypma_013920</name>
</gene>
<keyword evidence="1" id="KW-0479">Metal-binding</keyword>
<dbReference type="InterPro" id="IPR036236">
    <property type="entry name" value="Znf_C2H2_sf"/>
</dbReference>
<dbReference type="STRING" id="39966.A0A369K9E2"/>
<comment type="caution">
    <text evidence="8">The sequence shown here is derived from an EMBL/GenBank/DDBJ whole genome shotgun (WGS) entry which is preliminary data.</text>
</comment>
<dbReference type="OrthoDB" id="654211at2759"/>
<evidence type="ECO:0000256" key="3">
    <source>
        <dbReference type="ARBA" id="ARBA00022771"/>
    </source>
</evidence>
<name>A0A369K9E2_HYPMA</name>